<comment type="caution">
    <text evidence="2">The sequence shown here is derived from an EMBL/GenBank/DDBJ whole genome shotgun (WGS) entry which is preliminary data.</text>
</comment>
<accession>A0A0I9UPG5</accession>
<dbReference type="EMBL" id="LDPR01000005">
    <property type="protein sequence ID" value="KLO37444.1"/>
    <property type="molecule type" value="Genomic_DNA"/>
</dbReference>
<name>A0A0I9UPG5_9MYCO</name>
<feature type="compositionally biased region" description="Basic and acidic residues" evidence="1">
    <location>
        <begin position="106"/>
        <end position="117"/>
    </location>
</feature>
<dbReference type="STRING" id="1202450.B586_08720"/>
<feature type="region of interest" description="Disordered" evidence="1">
    <location>
        <begin position="79"/>
        <end position="117"/>
    </location>
</feature>
<evidence type="ECO:0000313" key="3">
    <source>
        <dbReference type="Proteomes" id="UP000036334"/>
    </source>
</evidence>
<evidence type="ECO:0000256" key="1">
    <source>
        <dbReference type="SAM" id="MobiDB-lite"/>
    </source>
</evidence>
<protein>
    <submittedName>
        <fullName evidence="2">Uncharacterized protein</fullName>
    </submittedName>
</protein>
<proteinExistence type="predicted"/>
<keyword evidence="3" id="KW-1185">Reference proteome</keyword>
<reference evidence="2 3" key="1">
    <citation type="submission" date="2015-05" db="EMBL/GenBank/DDBJ databases">
        <title>Genome sequence of Mycobacterium haemophilum.</title>
        <authorList>
            <person name="Greninger A.L."/>
            <person name="Cunningham G."/>
            <person name="Miller S."/>
        </authorList>
    </citation>
    <scope>NUCLEOTIDE SEQUENCE [LARGE SCALE GENOMIC DNA]</scope>
    <source>
        <strain evidence="3">UC1</strain>
    </source>
</reference>
<sequence length="117" mass="13164">MAIVGRFRPRNAHEMPFLAAITGDGVRLDTPLGPAPVAARFALRGEWTGRELSPQIVTGMCSHGYRLLLRRELRSADHVRENTPTTVATPSGSRRRRFRTRTRGSIVHDVRHGEKIR</sequence>
<dbReference type="PATRIC" id="fig|29311.18.peg.1380"/>
<evidence type="ECO:0000313" key="2">
    <source>
        <dbReference type="EMBL" id="KLO37444.1"/>
    </source>
</evidence>
<dbReference type="AlphaFoldDB" id="A0A0I9UPG5"/>
<feature type="compositionally biased region" description="Basic residues" evidence="1">
    <location>
        <begin position="93"/>
        <end position="102"/>
    </location>
</feature>
<gene>
    <name evidence="2" type="ORF">ABH38_08565</name>
</gene>
<dbReference type="Proteomes" id="UP000036334">
    <property type="component" value="Unassembled WGS sequence"/>
</dbReference>
<organism evidence="2 3">
    <name type="scientific">Mycobacterium haemophilum</name>
    <dbReference type="NCBI Taxonomy" id="29311"/>
    <lineage>
        <taxon>Bacteria</taxon>
        <taxon>Bacillati</taxon>
        <taxon>Actinomycetota</taxon>
        <taxon>Actinomycetes</taxon>
        <taxon>Mycobacteriales</taxon>
        <taxon>Mycobacteriaceae</taxon>
        <taxon>Mycobacterium</taxon>
    </lineage>
</organism>
<feature type="compositionally biased region" description="Polar residues" evidence="1">
    <location>
        <begin position="82"/>
        <end position="92"/>
    </location>
</feature>
<dbReference type="RefSeq" id="WP_047315736.1">
    <property type="nucleotide sequence ID" value="NZ_LDPQ01000016.1"/>
</dbReference>